<keyword evidence="2" id="KW-1185">Reference proteome</keyword>
<reference evidence="1" key="1">
    <citation type="submission" date="2021-12" db="EMBL/GenBank/DDBJ databases">
        <authorList>
            <person name="King R."/>
        </authorList>
    </citation>
    <scope>NUCLEOTIDE SEQUENCE</scope>
</reference>
<dbReference type="Proteomes" id="UP001154078">
    <property type="component" value="Chromosome 11"/>
</dbReference>
<dbReference type="EMBL" id="OV121142">
    <property type="protein sequence ID" value="CAH0549865.1"/>
    <property type="molecule type" value="Genomic_DNA"/>
</dbReference>
<proteinExistence type="predicted"/>
<evidence type="ECO:0000313" key="1">
    <source>
        <dbReference type="EMBL" id="CAH0549865.1"/>
    </source>
</evidence>
<protein>
    <submittedName>
        <fullName evidence="1">Uncharacterized protein</fullName>
    </submittedName>
</protein>
<sequence>MLNSEAPGKNVRRKSNSLSINTEVKKGNFEEVLNYELNTGDGLDFNFSDEHVMLLRHLANLLQKARIKLRTVGFNAKHGRIKCTVTGEYDKDGSHMSFSKVDCPLRTDESFRRALDEGHHKEESINKTANRYG</sequence>
<name>A0A9P0AXU1_BRAAE</name>
<dbReference type="AlphaFoldDB" id="A0A9P0AXU1"/>
<organism evidence="1 2">
    <name type="scientific">Brassicogethes aeneus</name>
    <name type="common">Rape pollen beetle</name>
    <name type="synonym">Meligethes aeneus</name>
    <dbReference type="NCBI Taxonomy" id="1431903"/>
    <lineage>
        <taxon>Eukaryota</taxon>
        <taxon>Metazoa</taxon>
        <taxon>Ecdysozoa</taxon>
        <taxon>Arthropoda</taxon>
        <taxon>Hexapoda</taxon>
        <taxon>Insecta</taxon>
        <taxon>Pterygota</taxon>
        <taxon>Neoptera</taxon>
        <taxon>Endopterygota</taxon>
        <taxon>Coleoptera</taxon>
        <taxon>Polyphaga</taxon>
        <taxon>Cucujiformia</taxon>
        <taxon>Nitidulidae</taxon>
        <taxon>Meligethinae</taxon>
        <taxon>Brassicogethes</taxon>
    </lineage>
</organism>
<dbReference type="OrthoDB" id="7431418at2759"/>
<gene>
    <name evidence="1" type="ORF">MELIAE_LOCUS2876</name>
</gene>
<accession>A0A9P0AXU1</accession>
<evidence type="ECO:0000313" key="2">
    <source>
        <dbReference type="Proteomes" id="UP001154078"/>
    </source>
</evidence>